<keyword evidence="6" id="KW-1185">Reference proteome</keyword>
<dbReference type="OrthoDB" id="9777941at2"/>
<comment type="caution">
    <text evidence="5">The sequence shown here is derived from an EMBL/GenBank/DDBJ whole genome shotgun (WGS) entry which is preliminary data.</text>
</comment>
<name>A0A512NEM2_9HYPH</name>
<dbReference type="InterPro" id="IPR051455">
    <property type="entry name" value="Bact_solute-bind_prot3"/>
</dbReference>
<feature type="domain" description="Solute-binding protein family 3/N-terminal" evidence="4">
    <location>
        <begin position="40"/>
        <end position="270"/>
    </location>
</feature>
<protein>
    <submittedName>
        <fullName evidence="5">Amino acid ABC transporter substrate-binding protein</fullName>
    </submittedName>
</protein>
<dbReference type="SMART" id="SM00062">
    <property type="entry name" value="PBPb"/>
    <property type="match status" value="1"/>
</dbReference>
<comment type="similarity">
    <text evidence="1">Belongs to the bacterial solute-binding protein 3 family.</text>
</comment>
<dbReference type="PANTHER" id="PTHR30085:SF7">
    <property type="entry name" value="AMINO-ACID ABC TRANSPORTER-BINDING PROTEIN YHDW-RELATED"/>
    <property type="match status" value="1"/>
</dbReference>
<evidence type="ECO:0000313" key="5">
    <source>
        <dbReference type="EMBL" id="GEP57397.1"/>
    </source>
</evidence>
<organism evidence="5 6">
    <name type="scientific">Reyranella soli</name>
    <dbReference type="NCBI Taxonomy" id="1230389"/>
    <lineage>
        <taxon>Bacteria</taxon>
        <taxon>Pseudomonadati</taxon>
        <taxon>Pseudomonadota</taxon>
        <taxon>Alphaproteobacteria</taxon>
        <taxon>Hyphomicrobiales</taxon>
        <taxon>Reyranellaceae</taxon>
        <taxon>Reyranella</taxon>
    </lineage>
</organism>
<dbReference type="PANTHER" id="PTHR30085">
    <property type="entry name" value="AMINO ACID ABC TRANSPORTER PERMEASE"/>
    <property type="match status" value="1"/>
</dbReference>
<dbReference type="EMBL" id="BKAJ01000078">
    <property type="protein sequence ID" value="GEP57397.1"/>
    <property type="molecule type" value="Genomic_DNA"/>
</dbReference>
<dbReference type="CDD" id="cd13692">
    <property type="entry name" value="PBP2_BztA"/>
    <property type="match status" value="1"/>
</dbReference>
<sequence length="345" mass="36420">MVQPTSWVRPLTTAAGLAIVLVASVADAGPVLDAVRARGHLVCGVDAGVLGFMQLDNQGRWSGLAVDVCRAVSAATFGDAAKVKYVPLTPLFHLPALQAGDVDVLAANSTYTLTYAAALGVSFAGIYYYDGQGIVVPRKLRVRHARQLGGAAICVQRGSSVESSFSEYFAAARLKFRQVAIARAGEARTAYLAGRCDALTADFSALHAMLATIPSKTDDHVILAQALSKSPLSAVVRHGDDAFANIVRWALHGMIAAEEYGVTSGNIDRMLMSNDPAMMRALGVTPGIGVALGLPDTWFYNVVKQVGNYGESYDRNLGSGSPLGIPRSLNAQWTKGGILYAPPIR</sequence>
<proteinExistence type="inferred from homology"/>
<dbReference type="SUPFAM" id="SSF53850">
    <property type="entry name" value="Periplasmic binding protein-like II"/>
    <property type="match status" value="1"/>
</dbReference>
<evidence type="ECO:0000259" key="4">
    <source>
        <dbReference type="SMART" id="SM00062"/>
    </source>
</evidence>
<dbReference type="InterPro" id="IPR001638">
    <property type="entry name" value="Solute-binding_3/MltF_N"/>
</dbReference>
<dbReference type="RefSeq" id="WP_147151768.1">
    <property type="nucleotide sequence ID" value="NZ_BKAJ01000078.1"/>
</dbReference>
<reference evidence="5 6" key="1">
    <citation type="submission" date="2019-07" db="EMBL/GenBank/DDBJ databases">
        <title>Whole genome shotgun sequence of Reyranella soli NBRC 108950.</title>
        <authorList>
            <person name="Hosoyama A."/>
            <person name="Uohara A."/>
            <person name="Ohji S."/>
            <person name="Ichikawa N."/>
        </authorList>
    </citation>
    <scope>NUCLEOTIDE SEQUENCE [LARGE SCALE GENOMIC DNA]</scope>
    <source>
        <strain evidence="5 6">NBRC 108950</strain>
    </source>
</reference>
<evidence type="ECO:0000256" key="1">
    <source>
        <dbReference type="ARBA" id="ARBA00010333"/>
    </source>
</evidence>
<dbReference type="Proteomes" id="UP000321058">
    <property type="component" value="Unassembled WGS sequence"/>
</dbReference>
<keyword evidence="3" id="KW-0732">Signal</keyword>
<evidence type="ECO:0000313" key="6">
    <source>
        <dbReference type="Proteomes" id="UP000321058"/>
    </source>
</evidence>
<evidence type="ECO:0000256" key="3">
    <source>
        <dbReference type="ARBA" id="ARBA00022729"/>
    </source>
</evidence>
<dbReference type="AlphaFoldDB" id="A0A512NEM2"/>
<gene>
    <name evidence="5" type="ORF">RSO01_45630</name>
</gene>
<dbReference type="GO" id="GO:0006865">
    <property type="term" value="P:amino acid transport"/>
    <property type="evidence" value="ECO:0007669"/>
    <property type="project" value="TreeGrafter"/>
</dbReference>
<accession>A0A512NEM2</accession>
<dbReference type="Pfam" id="PF00497">
    <property type="entry name" value="SBP_bac_3"/>
    <property type="match status" value="1"/>
</dbReference>
<dbReference type="Gene3D" id="3.40.190.10">
    <property type="entry name" value="Periplasmic binding protein-like II"/>
    <property type="match status" value="2"/>
</dbReference>
<evidence type="ECO:0000256" key="2">
    <source>
        <dbReference type="ARBA" id="ARBA00022448"/>
    </source>
</evidence>
<keyword evidence="2" id="KW-0813">Transport</keyword>